<organism evidence="1">
    <name type="scientific">Varroa orthomyxovirus-1</name>
    <dbReference type="NCBI Taxonomy" id="2510845"/>
    <lineage>
        <taxon>Viruses</taxon>
        <taxon>Riboviria</taxon>
        <taxon>Orthornavirae</taxon>
        <taxon>Negarnaviricota</taxon>
        <taxon>Polyploviricotina</taxon>
        <taxon>Insthoviricetes</taxon>
        <taxon>Articulavirales</taxon>
        <taxon>Orthomyxoviridae</taxon>
    </lineage>
</organism>
<reference evidence="1" key="1">
    <citation type="submission" date="2021-08" db="EMBL/GenBank/DDBJ databases">
        <authorList>
            <person name="Li N.N."/>
        </authorList>
    </citation>
    <scope>NUCLEOTIDE SEQUENCE</scope>
    <source>
        <strain evidence="2">VOV1_No10_Mi-010-HB2018-10</strain>
        <strain evidence="1">VOV1_No5_Am034-HUN2019</strain>
    </source>
</reference>
<accession>A0A8K1QZH2</accession>
<dbReference type="EMBL" id="MZ822028">
    <property type="protein sequence ID" value="UDY81340.1"/>
    <property type="molecule type" value="Viral_cRNA"/>
</dbReference>
<evidence type="ECO:0000313" key="1">
    <source>
        <dbReference type="EMBL" id="UDY81340.1"/>
    </source>
</evidence>
<evidence type="ECO:0000313" key="2">
    <source>
        <dbReference type="EMBL" id="UDY81370.1"/>
    </source>
</evidence>
<sequence>MNHMETMAMATSQKQIWCYCSIDIQERAKSMVMTRDSHLSNREWKMVKDMHGLAIGSKMELALVYKHLFAGMPEGFWSLKQSVATVGTSGELLYQGYKSQASEAGRSLYLKGVHPANIPALCYEIVKDVKTPLYLVQLLELLNLLNNMKPSYDDQLATLVSNSSIEEEQCETYDDHWISECIKISNTLDCVIEPLLKAKPVSSAVTAIHDANRELHRLVKSIGNAEQSYDKNIIYMGWIDAMLSIANSPDYLNLKGIAYSVIKNSFDRLNAIRSSL</sequence>
<proteinExistence type="predicted"/>
<protein>
    <submittedName>
        <fullName evidence="1">M protein</fullName>
    </submittedName>
</protein>
<dbReference type="EMBL" id="MZ822058">
    <property type="protein sequence ID" value="UDY81370.1"/>
    <property type="molecule type" value="Viral_cRNA"/>
</dbReference>
<name>A0A8K1QZH2_9ORTO</name>